<evidence type="ECO:0000313" key="1">
    <source>
        <dbReference type="EMBL" id="MCD7446696.1"/>
    </source>
</evidence>
<reference evidence="1 2" key="1">
    <citation type="journal article" date="2021" name="BMC Genomics">
        <title>Datura genome reveals duplications of psychoactive alkaloid biosynthetic genes and high mutation rate following tissue culture.</title>
        <authorList>
            <person name="Rajewski A."/>
            <person name="Carter-House D."/>
            <person name="Stajich J."/>
            <person name="Litt A."/>
        </authorList>
    </citation>
    <scope>NUCLEOTIDE SEQUENCE [LARGE SCALE GENOMIC DNA]</scope>
    <source>
        <strain evidence="1">AR-01</strain>
    </source>
</reference>
<comment type="caution">
    <text evidence="1">The sequence shown here is derived from an EMBL/GenBank/DDBJ whole genome shotgun (WGS) entry which is preliminary data.</text>
</comment>
<dbReference type="Proteomes" id="UP000823775">
    <property type="component" value="Unassembled WGS sequence"/>
</dbReference>
<name>A0ABS8RKA0_DATST</name>
<organism evidence="1 2">
    <name type="scientific">Datura stramonium</name>
    <name type="common">Jimsonweed</name>
    <name type="synonym">Common thornapple</name>
    <dbReference type="NCBI Taxonomy" id="4076"/>
    <lineage>
        <taxon>Eukaryota</taxon>
        <taxon>Viridiplantae</taxon>
        <taxon>Streptophyta</taxon>
        <taxon>Embryophyta</taxon>
        <taxon>Tracheophyta</taxon>
        <taxon>Spermatophyta</taxon>
        <taxon>Magnoliopsida</taxon>
        <taxon>eudicotyledons</taxon>
        <taxon>Gunneridae</taxon>
        <taxon>Pentapetalae</taxon>
        <taxon>asterids</taxon>
        <taxon>lamiids</taxon>
        <taxon>Solanales</taxon>
        <taxon>Solanaceae</taxon>
        <taxon>Solanoideae</taxon>
        <taxon>Datureae</taxon>
        <taxon>Datura</taxon>
    </lineage>
</organism>
<evidence type="ECO:0000313" key="2">
    <source>
        <dbReference type="Proteomes" id="UP000823775"/>
    </source>
</evidence>
<sequence>MRSVSRKNCLSFQSLNHIQFSIKWQNIHKHIFIHKTGLVNLWETTILEKSTVMKRSSGASTSCSSPGEESYTGGLVVFT</sequence>
<dbReference type="EMBL" id="JACEIK010000019">
    <property type="protein sequence ID" value="MCD7446696.1"/>
    <property type="molecule type" value="Genomic_DNA"/>
</dbReference>
<keyword evidence="2" id="KW-1185">Reference proteome</keyword>
<gene>
    <name evidence="1" type="ORF">HAX54_014467</name>
</gene>
<protein>
    <submittedName>
        <fullName evidence="1">Uncharacterized protein</fullName>
    </submittedName>
</protein>
<accession>A0ABS8RKA0</accession>
<proteinExistence type="predicted"/>